<keyword evidence="3 6" id="KW-0460">Magnesium</keyword>
<dbReference type="GO" id="GO:0046872">
    <property type="term" value="F:metal ion binding"/>
    <property type="evidence" value="ECO:0007669"/>
    <property type="project" value="UniProtKB-KW"/>
</dbReference>
<feature type="binding site" evidence="6">
    <location>
        <position position="200"/>
    </location>
    <ligand>
        <name>Mg(2+)</name>
        <dbReference type="ChEBI" id="CHEBI:18420"/>
    </ligand>
</feature>
<dbReference type="PANTHER" id="PTHR48080:SF3">
    <property type="entry name" value="ENOLASE SUPERFAMILY MEMBER DDB_G0284701"/>
    <property type="match status" value="1"/>
</dbReference>
<dbReference type="SFLD" id="SFLDS00001">
    <property type="entry name" value="Enolase"/>
    <property type="match status" value="1"/>
</dbReference>
<dbReference type="InterPro" id="IPR034593">
    <property type="entry name" value="DgoD-like"/>
</dbReference>
<dbReference type="RefSeq" id="WP_084413104.1">
    <property type="nucleotide sequence ID" value="NZ_FWXR01000040.1"/>
</dbReference>
<evidence type="ECO:0000256" key="7">
    <source>
        <dbReference type="RuleBase" id="RU366006"/>
    </source>
</evidence>
<dbReference type="InterPro" id="IPR036849">
    <property type="entry name" value="Enolase-like_C_sf"/>
</dbReference>
<keyword evidence="8" id="KW-1133">Transmembrane helix</keyword>
<evidence type="ECO:0000256" key="6">
    <source>
        <dbReference type="PIRSR" id="PIRSR634603-3"/>
    </source>
</evidence>
<dbReference type="CDD" id="cd03319">
    <property type="entry name" value="L-Ala-DL-Glu_epimerase"/>
    <property type="match status" value="1"/>
</dbReference>
<dbReference type="InterPro" id="IPR013342">
    <property type="entry name" value="Mandelate_racemase_C"/>
</dbReference>
<reference evidence="10 11" key="1">
    <citation type="submission" date="2017-04" db="EMBL/GenBank/DDBJ databases">
        <authorList>
            <person name="Afonso C.L."/>
            <person name="Miller P.J."/>
            <person name="Scott M.A."/>
            <person name="Spackman E."/>
            <person name="Goraichik I."/>
            <person name="Dimitrov K.M."/>
            <person name="Suarez D.L."/>
            <person name="Swayne D.E."/>
        </authorList>
    </citation>
    <scope>NUCLEOTIDE SEQUENCE [LARGE SCALE GENOMIC DNA]</scope>
    <source>
        <strain evidence="10 11">CGMCC 1.10972</strain>
    </source>
</reference>
<keyword evidence="4 7" id="KW-0413">Isomerase</keyword>
<accession>A0A1W2EY17</accession>
<feature type="binding site" evidence="6">
    <location>
        <position position="223"/>
    </location>
    <ligand>
        <name>Mg(2+)</name>
        <dbReference type="ChEBI" id="CHEBI:18420"/>
    </ligand>
</feature>
<evidence type="ECO:0000256" key="8">
    <source>
        <dbReference type="SAM" id="Phobius"/>
    </source>
</evidence>
<dbReference type="PANTHER" id="PTHR48080">
    <property type="entry name" value="D-GALACTONATE DEHYDRATASE-RELATED"/>
    <property type="match status" value="1"/>
</dbReference>
<comment type="similarity">
    <text evidence="1 7">Belongs to the mandelate racemase/muconate lactonizing enzyme family.</text>
</comment>
<dbReference type="Pfam" id="PF13378">
    <property type="entry name" value="MR_MLE_C"/>
    <property type="match status" value="1"/>
</dbReference>
<dbReference type="SFLD" id="SFLDF00010">
    <property type="entry name" value="dipeptide_epimerase"/>
    <property type="match status" value="1"/>
</dbReference>
<feature type="transmembrane region" description="Helical" evidence="8">
    <location>
        <begin position="265"/>
        <end position="288"/>
    </location>
</feature>
<organism evidence="10 11">
    <name type="scientific">Fulvimarina manganoxydans</name>
    <dbReference type="NCBI Taxonomy" id="937218"/>
    <lineage>
        <taxon>Bacteria</taxon>
        <taxon>Pseudomonadati</taxon>
        <taxon>Pseudomonadota</taxon>
        <taxon>Alphaproteobacteria</taxon>
        <taxon>Hyphomicrobiales</taxon>
        <taxon>Aurantimonadaceae</taxon>
        <taxon>Fulvimarina</taxon>
    </lineage>
</organism>
<keyword evidence="11" id="KW-1185">Reference proteome</keyword>
<gene>
    <name evidence="10" type="ORF">SAMN06297251_1405</name>
</gene>
<evidence type="ECO:0000256" key="4">
    <source>
        <dbReference type="ARBA" id="ARBA00023235"/>
    </source>
</evidence>
<dbReference type="AlphaFoldDB" id="A0A1W2EY17"/>
<feature type="active site" description="Proton acceptor; specific for (S)-substrate epimerization" evidence="5">
    <location>
        <position position="245"/>
    </location>
</feature>
<dbReference type="InterPro" id="IPR034603">
    <property type="entry name" value="Dipeptide_epimerase"/>
</dbReference>
<evidence type="ECO:0000313" key="10">
    <source>
        <dbReference type="EMBL" id="SMD14088.1"/>
    </source>
</evidence>
<feature type="binding site" evidence="6">
    <location>
        <position position="174"/>
    </location>
    <ligand>
        <name>Mg(2+)</name>
        <dbReference type="ChEBI" id="CHEBI:18420"/>
    </ligand>
</feature>
<dbReference type="InterPro" id="IPR029065">
    <property type="entry name" value="Enolase_C-like"/>
</dbReference>
<comment type="cofactor">
    <cofactor evidence="6 7">
        <name>Mg(2+)</name>
        <dbReference type="ChEBI" id="CHEBI:18420"/>
    </cofactor>
    <text evidence="6 7">Binds 1 Mg(2+) ion per subunit.</text>
</comment>
<keyword evidence="2 6" id="KW-0479">Metal-binding</keyword>
<name>A0A1W2EY17_9HYPH</name>
<dbReference type="Pfam" id="PF02746">
    <property type="entry name" value="MR_MLE_N"/>
    <property type="match status" value="1"/>
</dbReference>
<evidence type="ECO:0000256" key="5">
    <source>
        <dbReference type="PIRSR" id="PIRSR634603-1"/>
    </source>
</evidence>
<evidence type="ECO:0000256" key="1">
    <source>
        <dbReference type="ARBA" id="ARBA00008031"/>
    </source>
</evidence>
<dbReference type="SFLD" id="SFLDG00180">
    <property type="entry name" value="muconate_cycloisomerase"/>
    <property type="match status" value="1"/>
</dbReference>
<dbReference type="Gene3D" id="3.20.20.120">
    <property type="entry name" value="Enolase-like C-terminal domain"/>
    <property type="match status" value="1"/>
</dbReference>
<dbReference type="Gene3D" id="3.30.390.10">
    <property type="entry name" value="Enolase-like, N-terminal domain"/>
    <property type="match status" value="1"/>
</dbReference>
<dbReference type="InterPro" id="IPR013341">
    <property type="entry name" value="Mandelate_racemase_N_dom"/>
</dbReference>
<dbReference type="OrthoDB" id="9782675at2"/>
<dbReference type="SUPFAM" id="SSF54826">
    <property type="entry name" value="Enolase N-terminal domain-like"/>
    <property type="match status" value="1"/>
</dbReference>
<dbReference type="SMART" id="SM00922">
    <property type="entry name" value="MR_MLE"/>
    <property type="match status" value="1"/>
</dbReference>
<dbReference type="SUPFAM" id="SSF51604">
    <property type="entry name" value="Enolase C-terminal domain-like"/>
    <property type="match status" value="1"/>
</dbReference>
<evidence type="ECO:0000259" key="9">
    <source>
        <dbReference type="SMART" id="SM00922"/>
    </source>
</evidence>
<keyword evidence="8" id="KW-0472">Membrane</keyword>
<evidence type="ECO:0000256" key="3">
    <source>
        <dbReference type="ARBA" id="ARBA00022842"/>
    </source>
</evidence>
<dbReference type="EMBL" id="FWXR01000040">
    <property type="protein sequence ID" value="SMD14088.1"/>
    <property type="molecule type" value="Genomic_DNA"/>
</dbReference>
<dbReference type="STRING" id="937218.SAMN06297251_1405"/>
<dbReference type="NCBIfam" id="NF042940">
    <property type="entry name" value="racemase_DgcA"/>
    <property type="match status" value="1"/>
</dbReference>
<dbReference type="Proteomes" id="UP000192656">
    <property type="component" value="Unassembled WGS sequence"/>
</dbReference>
<evidence type="ECO:0000256" key="2">
    <source>
        <dbReference type="ARBA" id="ARBA00022723"/>
    </source>
</evidence>
<evidence type="ECO:0000313" key="11">
    <source>
        <dbReference type="Proteomes" id="UP000192656"/>
    </source>
</evidence>
<keyword evidence="8" id="KW-0812">Transmembrane</keyword>
<dbReference type="EC" id="5.1.1.-" evidence="7"/>
<dbReference type="GO" id="GO:0016855">
    <property type="term" value="F:racemase and epimerase activity, acting on amino acids and derivatives"/>
    <property type="evidence" value="ECO:0007669"/>
    <property type="project" value="UniProtKB-UniRule"/>
</dbReference>
<proteinExistence type="inferred from homology"/>
<sequence>MPRRFSVTVEHVPLAGEFRIARGAKTEAVVIVATLSDGAFEGRGECVPYARYGETVESVRDALEDLSKDIANGLDKDALQSRLPAGAARNAADCAFWDFEAKRTETPVSKLICAETPRPIETAYTISLDEPGNMGAAARAADRNILKVKVGTGDDIERIRAVHAAARGARIILDANEGWTKECLARHMLAATGGGAVLIEQPLPAGKDEILATLPHPVPLCADESVHTSADLEGLLGRYDYVNIKLDKTGGLTEAVRMKHEARRLGFGVMVGCMVATSLSMAPAALLAQDADIVDLDGPLLIARDRPHAIHYTHSLLSPPNRALWG</sequence>
<protein>
    <recommendedName>
        <fullName evidence="7">Dipeptide epimerase</fullName>
        <ecNumber evidence="7">5.1.1.-</ecNumber>
    </recommendedName>
</protein>
<feature type="domain" description="Mandelate racemase/muconate lactonizing enzyme C-terminal" evidence="9">
    <location>
        <begin position="131"/>
        <end position="221"/>
    </location>
</feature>
<feature type="active site" description="Proton acceptor; specific for (R)-substrate epimerization" evidence="5">
    <location>
        <position position="149"/>
    </location>
</feature>
<dbReference type="InterPro" id="IPR029017">
    <property type="entry name" value="Enolase-like_N"/>
</dbReference>